<keyword evidence="1" id="KW-0378">Hydrolase</keyword>
<dbReference type="OrthoDB" id="1751583at2759"/>
<name>A0A834SPA2_9FABA</name>
<dbReference type="EMBL" id="JAAIUW010000012">
    <property type="protein sequence ID" value="KAF7807312.1"/>
    <property type="molecule type" value="Genomic_DNA"/>
</dbReference>
<proteinExistence type="predicted"/>
<evidence type="ECO:0000313" key="2">
    <source>
        <dbReference type="Proteomes" id="UP000634136"/>
    </source>
</evidence>
<keyword evidence="2" id="KW-1185">Reference proteome</keyword>
<organism evidence="1 2">
    <name type="scientific">Senna tora</name>
    <dbReference type="NCBI Taxonomy" id="362788"/>
    <lineage>
        <taxon>Eukaryota</taxon>
        <taxon>Viridiplantae</taxon>
        <taxon>Streptophyta</taxon>
        <taxon>Embryophyta</taxon>
        <taxon>Tracheophyta</taxon>
        <taxon>Spermatophyta</taxon>
        <taxon>Magnoliopsida</taxon>
        <taxon>eudicotyledons</taxon>
        <taxon>Gunneridae</taxon>
        <taxon>Pentapetalae</taxon>
        <taxon>rosids</taxon>
        <taxon>fabids</taxon>
        <taxon>Fabales</taxon>
        <taxon>Fabaceae</taxon>
        <taxon>Caesalpinioideae</taxon>
        <taxon>Cassia clade</taxon>
        <taxon>Senna</taxon>
    </lineage>
</organism>
<keyword evidence="1" id="KW-0547">Nucleotide-binding</keyword>
<reference evidence="1" key="1">
    <citation type="submission" date="2020-09" db="EMBL/GenBank/DDBJ databases">
        <title>Genome-Enabled Discovery of Anthraquinone Biosynthesis in Senna tora.</title>
        <authorList>
            <person name="Kang S.-H."/>
            <person name="Pandey R.P."/>
            <person name="Lee C.-M."/>
            <person name="Sim J.-S."/>
            <person name="Jeong J.-T."/>
            <person name="Choi B.-S."/>
            <person name="Jung M."/>
            <person name="Ginzburg D."/>
            <person name="Zhao K."/>
            <person name="Won S.Y."/>
            <person name="Oh T.-J."/>
            <person name="Yu Y."/>
            <person name="Kim N.-H."/>
            <person name="Lee O.R."/>
            <person name="Lee T.-H."/>
            <person name="Bashyal P."/>
            <person name="Kim T.-S."/>
            <person name="Lee W.-H."/>
            <person name="Kawkins C."/>
            <person name="Kim C.-K."/>
            <person name="Kim J.S."/>
            <person name="Ahn B.O."/>
            <person name="Rhee S.Y."/>
            <person name="Sohng J.K."/>
        </authorList>
    </citation>
    <scope>NUCLEOTIDE SEQUENCE</scope>
    <source>
        <tissue evidence="1">Leaf</tissue>
    </source>
</reference>
<comment type="caution">
    <text evidence="1">The sequence shown here is derived from an EMBL/GenBank/DDBJ whole genome shotgun (WGS) entry which is preliminary data.</text>
</comment>
<sequence length="125" mass="13917">MLTRVKGTTSYEDIRTINGVLHPTFKDVCYALGLLDNDKKYIDGIEKRAGGLLLDDARIKDIALAKIENILRTNGRSLRDFPPMPLPNAALLSNMENALLSEELNYDKQALIAQHSTLFGSLTQE</sequence>
<keyword evidence="1" id="KW-0067">ATP-binding</keyword>
<gene>
    <name evidence="1" type="ORF">G2W53_039473</name>
</gene>
<keyword evidence="1" id="KW-0347">Helicase</keyword>
<evidence type="ECO:0000313" key="1">
    <source>
        <dbReference type="EMBL" id="KAF7807312.1"/>
    </source>
</evidence>
<dbReference type="Proteomes" id="UP000634136">
    <property type="component" value="Unassembled WGS sequence"/>
</dbReference>
<protein>
    <submittedName>
        <fullName evidence="1">ATP-dependent DNA helicase PIF2-like</fullName>
    </submittedName>
</protein>
<accession>A0A834SPA2</accession>
<dbReference type="AlphaFoldDB" id="A0A834SPA2"/>
<dbReference type="GO" id="GO:0004386">
    <property type="term" value="F:helicase activity"/>
    <property type="evidence" value="ECO:0007669"/>
    <property type="project" value="UniProtKB-KW"/>
</dbReference>